<protein>
    <submittedName>
        <fullName evidence="1">Uncharacterized protein</fullName>
    </submittedName>
</protein>
<proteinExistence type="predicted"/>
<reference evidence="1 2" key="1">
    <citation type="journal article" date="2018" name="Front. Plant Sci.">
        <title>Red Clover (Trifolium pratense) and Zigzag Clover (T. medium) - A Picture of Genomic Similarities and Differences.</title>
        <authorList>
            <person name="Dluhosova J."/>
            <person name="Istvanek J."/>
            <person name="Nedelnik J."/>
            <person name="Repkova J."/>
        </authorList>
    </citation>
    <scope>NUCLEOTIDE SEQUENCE [LARGE SCALE GENOMIC DNA]</scope>
    <source>
        <strain evidence="2">cv. 10/8</strain>
        <tissue evidence="1">Leaf</tissue>
    </source>
</reference>
<evidence type="ECO:0000313" key="2">
    <source>
        <dbReference type="Proteomes" id="UP000265520"/>
    </source>
</evidence>
<dbReference type="EMBL" id="LXQA010155190">
    <property type="protein sequence ID" value="MCI26766.1"/>
    <property type="molecule type" value="Genomic_DNA"/>
</dbReference>
<sequence length="31" mass="3615">YLFHLEPPLQRLSVNKTASNLTVEVYQFSYG</sequence>
<organism evidence="1 2">
    <name type="scientific">Trifolium medium</name>
    <dbReference type="NCBI Taxonomy" id="97028"/>
    <lineage>
        <taxon>Eukaryota</taxon>
        <taxon>Viridiplantae</taxon>
        <taxon>Streptophyta</taxon>
        <taxon>Embryophyta</taxon>
        <taxon>Tracheophyta</taxon>
        <taxon>Spermatophyta</taxon>
        <taxon>Magnoliopsida</taxon>
        <taxon>eudicotyledons</taxon>
        <taxon>Gunneridae</taxon>
        <taxon>Pentapetalae</taxon>
        <taxon>rosids</taxon>
        <taxon>fabids</taxon>
        <taxon>Fabales</taxon>
        <taxon>Fabaceae</taxon>
        <taxon>Papilionoideae</taxon>
        <taxon>50 kb inversion clade</taxon>
        <taxon>NPAAA clade</taxon>
        <taxon>Hologalegina</taxon>
        <taxon>IRL clade</taxon>
        <taxon>Trifolieae</taxon>
        <taxon>Trifolium</taxon>
    </lineage>
</organism>
<keyword evidence="2" id="KW-1185">Reference proteome</keyword>
<name>A0A392QT98_9FABA</name>
<accession>A0A392QT98</accession>
<feature type="non-terminal residue" evidence="1">
    <location>
        <position position="1"/>
    </location>
</feature>
<dbReference type="AlphaFoldDB" id="A0A392QT98"/>
<evidence type="ECO:0000313" key="1">
    <source>
        <dbReference type="EMBL" id="MCI26766.1"/>
    </source>
</evidence>
<comment type="caution">
    <text evidence="1">The sequence shown here is derived from an EMBL/GenBank/DDBJ whole genome shotgun (WGS) entry which is preliminary data.</text>
</comment>
<dbReference type="Proteomes" id="UP000265520">
    <property type="component" value="Unassembled WGS sequence"/>
</dbReference>